<name>A0A1X7IFN3_9MICO</name>
<dbReference type="STRING" id="150121.SAMN06296010_0444"/>
<gene>
    <name evidence="7" type="ORF">SAMN06296010_0444</name>
</gene>
<reference evidence="8" key="1">
    <citation type="submission" date="2017-04" db="EMBL/GenBank/DDBJ databases">
        <authorList>
            <person name="Varghese N."/>
            <person name="Submissions S."/>
        </authorList>
    </citation>
    <scope>NUCLEOTIDE SEQUENCE [LARGE SCALE GENOMIC DNA]</scope>
    <source>
        <strain evidence="8">VKM Ac-2510</strain>
    </source>
</reference>
<evidence type="ECO:0000256" key="1">
    <source>
        <dbReference type="ARBA" id="ARBA00004651"/>
    </source>
</evidence>
<protein>
    <submittedName>
        <fullName evidence="7">Aromatic acid exporter family member 1</fullName>
    </submittedName>
</protein>
<dbReference type="PANTHER" id="PTHR30509:SF9">
    <property type="entry name" value="MULTIDRUG RESISTANCE PROTEIN MDTO"/>
    <property type="match status" value="1"/>
</dbReference>
<organism evidence="7 8">
    <name type="scientific">Agreia pratensis</name>
    <dbReference type="NCBI Taxonomy" id="150121"/>
    <lineage>
        <taxon>Bacteria</taxon>
        <taxon>Bacillati</taxon>
        <taxon>Actinomycetota</taxon>
        <taxon>Actinomycetes</taxon>
        <taxon>Micrococcales</taxon>
        <taxon>Microbacteriaceae</taxon>
        <taxon>Agreia</taxon>
    </lineage>
</organism>
<feature type="transmembrane region" description="Helical" evidence="6">
    <location>
        <begin position="112"/>
        <end position="130"/>
    </location>
</feature>
<keyword evidence="2" id="KW-1003">Cell membrane</keyword>
<feature type="transmembrane region" description="Helical" evidence="6">
    <location>
        <begin position="52"/>
        <end position="76"/>
    </location>
</feature>
<dbReference type="PANTHER" id="PTHR30509">
    <property type="entry name" value="P-HYDROXYBENZOIC ACID EFFLUX PUMP SUBUNIT-RELATED"/>
    <property type="match status" value="1"/>
</dbReference>
<evidence type="ECO:0000256" key="2">
    <source>
        <dbReference type="ARBA" id="ARBA00022475"/>
    </source>
</evidence>
<evidence type="ECO:0000256" key="3">
    <source>
        <dbReference type="ARBA" id="ARBA00022692"/>
    </source>
</evidence>
<comment type="subcellular location">
    <subcellularLocation>
        <location evidence="1">Cell membrane</location>
        <topology evidence="1">Multi-pass membrane protein</topology>
    </subcellularLocation>
</comment>
<evidence type="ECO:0000256" key="6">
    <source>
        <dbReference type="SAM" id="Phobius"/>
    </source>
</evidence>
<evidence type="ECO:0000256" key="5">
    <source>
        <dbReference type="ARBA" id="ARBA00023136"/>
    </source>
</evidence>
<keyword evidence="5 6" id="KW-0472">Membrane</keyword>
<dbReference type="GO" id="GO:0005886">
    <property type="term" value="C:plasma membrane"/>
    <property type="evidence" value="ECO:0007669"/>
    <property type="project" value="UniProtKB-SubCell"/>
</dbReference>
<dbReference type="Proteomes" id="UP000193244">
    <property type="component" value="Unassembled WGS sequence"/>
</dbReference>
<sequence>MHPSATDNSRRGAFARRMVEAGLAPARYARVLRADGRAPLLQIVKTGVAASLAWIVCLAILPEQVPVFGAIAAIIVVQPSVNQSFAKALERTVGVIVGVIIAYLIGLAFGSSTWIVLLAIIVALLTGWALRLSQSTTVQLPISAMLVLTLGTQTSGYAAGRIVETALGAAVAVGINLLIVPPTGLQPAHDAVAALGRETAACLDALARLLAEPSSAAERNGALVEARLLAPMLAKARAAVAGAEESLRFNPRRRANSDALELDDDLLAMLGVIVGRVPGMVRVLADRYDESLHAEGTVAGLAEQMRKAAHDLRLVMQESDLQTAEPLPHTAELPALTAPFHILTPSPTHWILIGSLMEDLRRVHEVIVEAGQSVRG</sequence>
<keyword evidence="3 6" id="KW-0812">Transmembrane</keyword>
<evidence type="ECO:0000313" key="8">
    <source>
        <dbReference type="Proteomes" id="UP000193244"/>
    </source>
</evidence>
<proteinExistence type="predicted"/>
<keyword evidence="4 6" id="KW-1133">Transmembrane helix</keyword>
<dbReference type="Pfam" id="PF06081">
    <property type="entry name" value="ArAE_1"/>
    <property type="match status" value="1"/>
</dbReference>
<dbReference type="RefSeq" id="WP_228515351.1">
    <property type="nucleotide sequence ID" value="NZ_FXAY01000001.1"/>
</dbReference>
<dbReference type="AlphaFoldDB" id="A0A1X7IFN3"/>
<dbReference type="EMBL" id="FXAY01000001">
    <property type="protein sequence ID" value="SMG13057.1"/>
    <property type="molecule type" value="Genomic_DNA"/>
</dbReference>
<accession>A0A1X7IFN3</accession>
<feature type="transmembrane region" description="Helical" evidence="6">
    <location>
        <begin position="88"/>
        <end position="106"/>
    </location>
</feature>
<dbReference type="InterPro" id="IPR010343">
    <property type="entry name" value="ArAE_1"/>
</dbReference>
<evidence type="ECO:0000256" key="4">
    <source>
        <dbReference type="ARBA" id="ARBA00022989"/>
    </source>
</evidence>
<keyword evidence="8" id="KW-1185">Reference proteome</keyword>
<evidence type="ECO:0000313" key="7">
    <source>
        <dbReference type="EMBL" id="SMG13057.1"/>
    </source>
</evidence>